<dbReference type="Gene3D" id="3.40.630.30">
    <property type="match status" value="1"/>
</dbReference>
<dbReference type="PANTHER" id="PTHR47017">
    <property type="entry name" value="ACYL-COA"/>
    <property type="match status" value="1"/>
</dbReference>
<organism evidence="1 2">
    <name type="scientific">Benzoatithermus flavus</name>
    <dbReference type="NCBI Taxonomy" id="3108223"/>
    <lineage>
        <taxon>Bacteria</taxon>
        <taxon>Pseudomonadati</taxon>
        <taxon>Pseudomonadota</taxon>
        <taxon>Alphaproteobacteria</taxon>
        <taxon>Geminicoccales</taxon>
        <taxon>Geminicoccaceae</taxon>
        <taxon>Benzoatithermus</taxon>
    </lineage>
</organism>
<gene>
    <name evidence="1" type="ORF">U1T56_22425</name>
</gene>
<dbReference type="Proteomes" id="UP001375743">
    <property type="component" value="Unassembled WGS sequence"/>
</dbReference>
<name>A0ABU8XYD8_9PROT</name>
<dbReference type="Pfam" id="PF04339">
    <property type="entry name" value="FemAB_like"/>
    <property type="match status" value="1"/>
</dbReference>
<sequence>MKPSCERTLQARTVRSIGEIAADDWDRLVPPDNPFLSHAFLRILEASNSASARTGWQPCHLVVEDEGGLVAAAPLYAKSHSYGEYVFDHGWAEGYRRAGGRYYPKLQVAVPFTPVPGPRLLARDDAARIVLVRSLAALTDQLGLSSLHVTFCTEKDAASLREAGFLERRGIQFHWHNDGYGSFEDWLGRLRSAKRKMVRKEREQVCAAGITIETHHGADLDPALLDAFYPFYRATVDKRWGNAYLTRDFFRRLGTELKERVVLVVARHRGRMVAGALNLIGQETLYGRQWGCLEEFAFLHFEACYYQAIAFAIRHGLSRVEAGAQGIHKLHRGYAPVWTHSAHYLPDPAFRDAVARFLAAERRQQELEMEEYRSLLPYRHAP</sequence>
<comment type="caution">
    <text evidence="1">The sequence shown here is derived from an EMBL/GenBank/DDBJ whole genome shotgun (WGS) entry which is preliminary data.</text>
</comment>
<keyword evidence="2" id="KW-1185">Reference proteome</keyword>
<dbReference type="InterPro" id="IPR016181">
    <property type="entry name" value="Acyl_CoA_acyltransferase"/>
</dbReference>
<evidence type="ECO:0000313" key="1">
    <source>
        <dbReference type="EMBL" id="MEK0085921.1"/>
    </source>
</evidence>
<dbReference type="InterPro" id="IPR007434">
    <property type="entry name" value="FemAB-like"/>
</dbReference>
<protein>
    <submittedName>
        <fullName evidence="1">GNAT family N-acetyltransferase</fullName>
    </submittedName>
</protein>
<dbReference type="EMBL" id="JBBLZC010000038">
    <property type="protein sequence ID" value="MEK0085921.1"/>
    <property type="molecule type" value="Genomic_DNA"/>
</dbReference>
<evidence type="ECO:0000313" key="2">
    <source>
        <dbReference type="Proteomes" id="UP001375743"/>
    </source>
</evidence>
<accession>A0ABU8XYD8</accession>
<proteinExistence type="predicted"/>
<dbReference type="SUPFAM" id="SSF55729">
    <property type="entry name" value="Acyl-CoA N-acyltransferases (Nat)"/>
    <property type="match status" value="1"/>
</dbReference>
<dbReference type="RefSeq" id="WP_418161769.1">
    <property type="nucleotide sequence ID" value="NZ_JBBLZC010000038.1"/>
</dbReference>
<dbReference type="PANTHER" id="PTHR47017:SF1">
    <property type="entry name" value="ACYL-COA"/>
    <property type="match status" value="1"/>
</dbReference>
<reference evidence="1 2" key="1">
    <citation type="submission" date="2024-01" db="EMBL/GenBank/DDBJ databases">
        <title>Multi-omics insights into the function and evolution of sodium benzoate biodegradation pathways in Benzoatithermus flavus gen. nov., sp. nov. from hot spring.</title>
        <authorList>
            <person name="Hu C.-J."/>
            <person name="Li W.-J."/>
        </authorList>
    </citation>
    <scope>NUCLEOTIDE SEQUENCE [LARGE SCALE GENOMIC DNA]</scope>
    <source>
        <strain evidence="1 2">SYSU G07066</strain>
    </source>
</reference>